<keyword evidence="5" id="KW-0133">Cell shape</keyword>
<keyword evidence="3" id="KW-1003">Cell membrane</keyword>
<organism evidence="9 10">
    <name type="scientific">Chamaesiphon minutus (strain ATCC 27169 / PCC 6605)</name>
    <dbReference type="NCBI Taxonomy" id="1173020"/>
    <lineage>
        <taxon>Bacteria</taxon>
        <taxon>Bacillati</taxon>
        <taxon>Cyanobacteriota</taxon>
        <taxon>Cyanophyceae</taxon>
        <taxon>Gomontiellales</taxon>
        <taxon>Chamaesiphonaceae</taxon>
        <taxon>Chamaesiphon</taxon>
    </lineage>
</organism>
<sequence>MNIHNLPPLARTGLHIAIVIGSVGLCLLLLPTRFPGMEILGVGPSWLVMWTVAWSVRRSLWHAATAGIVLGLIQDAMTFPATTALGTVPTHVLSLTVVGVIAFWLQKRRYLSDTIVSVSLATVLLTIVSEVVTGAQYLLQAAIEQSLAASLASLDYMWTDRAIVISISAILSGLWMPIFYYPLQLWWQKIFAATKLT</sequence>
<evidence type="ECO:0000256" key="4">
    <source>
        <dbReference type="ARBA" id="ARBA00022692"/>
    </source>
</evidence>
<evidence type="ECO:0000256" key="5">
    <source>
        <dbReference type="ARBA" id="ARBA00022960"/>
    </source>
</evidence>
<comment type="subcellular location">
    <subcellularLocation>
        <location evidence="1">Cell membrane</location>
        <topology evidence="1">Multi-pass membrane protein</topology>
    </subcellularLocation>
</comment>
<keyword evidence="4 8" id="KW-0812">Transmembrane</keyword>
<keyword evidence="7 8" id="KW-0472">Membrane</keyword>
<feature type="transmembrane region" description="Helical" evidence="8">
    <location>
        <begin position="163"/>
        <end position="183"/>
    </location>
</feature>
<evidence type="ECO:0000256" key="6">
    <source>
        <dbReference type="ARBA" id="ARBA00022989"/>
    </source>
</evidence>
<evidence type="ECO:0000313" key="9">
    <source>
        <dbReference type="EMBL" id="AFY96006.1"/>
    </source>
</evidence>
<dbReference type="OrthoDB" id="458492at2"/>
<reference evidence="9 10" key="1">
    <citation type="submission" date="2012-05" db="EMBL/GenBank/DDBJ databases">
        <title>Finished chromosome of genome of Chamaesiphon sp. PCC 6605.</title>
        <authorList>
            <consortium name="US DOE Joint Genome Institute"/>
            <person name="Gugger M."/>
            <person name="Coursin T."/>
            <person name="Rippka R."/>
            <person name="Tandeau De Marsac N."/>
            <person name="Huntemann M."/>
            <person name="Wei C.-L."/>
            <person name="Han J."/>
            <person name="Detter J.C."/>
            <person name="Han C."/>
            <person name="Tapia R."/>
            <person name="Chen A."/>
            <person name="Kyrpides N."/>
            <person name="Mavromatis K."/>
            <person name="Markowitz V."/>
            <person name="Szeto E."/>
            <person name="Ivanova N."/>
            <person name="Pagani I."/>
            <person name="Pati A."/>
            <person name="Goodwin L."/>
            <person name="Nordberg H.P."/>
            <person name="Cantor M.N."/>
            <person name="Hua S.X."/>
            <person name="Woyke T."/>
            <person name="Kerfeld C.A."/>
        </authorList>
    </citation>
    <scope>NUCLEOTIDE SEQUENCE [LARGE SCALE GENOMIC DNA]</scope>
    <source>
        <strain evidence="10">ATCC 27169 / PCC 6605</strain>
    </source>
</reference>
<evidence type="ECO:0000313" key="10">
    <source>
        <dbReference type="Proteomes" id="UP000010366"/>
    </source>
</evidence>
<dbReference type="EMBL" id="CP003600">
    <property type="protein sequence ID" value="AFY96006.1"/>
    <property type="molecule type" value="Genomic_DNA"/>
</dbReference>
<evidence type="ECO:0000256" key="8">
    <source>
        <dbReference type="SAM" id="Phobius"/>
    </source>
</evidence>
<accession>K9UNJ2</accession>
<evidence type="ECO:0000256" key="7">
    <source>
        <dbReference type="ARBA" id="ARBA00023136"/>
    </source>
</evidence>
<dbReference type="STRING" id="1173020.Cha6605_5106"/>
<feature type="transmembrane region" description="Helical" evidence="8">
    <location>
        <begin position="117"/>
        <end position="143"/>
    </location>
</feature>
<evidence type="ECO:0000256" key="3">
    <source>
        <dbReference type="ARBA" id="ARBA00022475"/>
    </source>
</evidence>
<keyword evidence="10" id="KW-1185">Reference proteome</keyword>
<comment type="similarity">
    <text evidence="2">Belongs to the MreD family.</text>
</comment>
<feature type="transmembrane region" description="Helical" evidence="8">
    <location>
        <begin position="88"/>
        <end position="105"/>
    </location>
</feature>
<dbReference type="NCBIfam" id="TIGR03426">
    <property type="entry name" value="shape_MreD"/>
    <property type="match status" value="1"/>
</dbReference>
<dbReference type="AlphaFoldDB" id="K9UNJ2"/>
<feature type="transmembrane region" description="Helical" evidence="8">
    <location>
        <begin position="12"/>
        <end position="30"/>
    </location>
</feature>
<proteinExistence type="inferred from homology"/>
<dbReference type="HOGENOM" id="CLU_105759_0_0_3"/>
<protein>
    <submittedName>
        <fullName evidence="9">Rod shape-determining protein MreD</fullName>
    </submittedName>
</protein>
<dbReference type="KEGG" id="cmp:Cha6605_5106"/>
<dbReference type="InterPro" id="IPR007227">
    <property type="entry name" value="Cell_shape_determining_MreD"/>
</dbReference>
<dbReference type="GO" id="GO:0005886">
    <property type="term" value="C:plasma membrane"/>
    <property type="evidence" value="ECO:0007669"/>
    <property type="project" value="UniProtKB-SubCell"/>
</dbReference>
<dbReference type="eggNOG" id="COG2891">
    <property type="taxonomic scope" value="Bacteria"/>
</dbReference>
<evidence type="ECO:0000256" key="2">
    <source>
        <dbReference type="ARBA" id="ARBA00007776"/>
    </source>
</evidence>
<dbReference type="Proteomes" id="UP000010366">
    <property type="component" value="Chromosome"/>
</dbReference>
<evidence type="ECO:0000256" key="1">
    <source>
        <dbReference type="ARBA" id="ARBA00004651"/>
    </source>
</evidence>
<dbReference type="GO" id="GO:0008360">
    <property type="term" value="P:regulation of cell shape"/>
    <property type="evidence" value="ECO:0007669"/>
    <property type="project" value="UniProtKB-KW"/>
</dbReference>
<dbReference type="RefSeq" id="WP_015162092.1">
    <property type="nucleotide sequence ID" value="NC_019697.1"/>
</dbReference>
<name>K9UNJ2_CHAP6</name>
<gene>
    <name evidence="9" type="ORF">Cha6605_5106</name>
</gene>
<keyword evidence="6 8" id="KW-1133">Transmembrane helix</keyword>
<dbReference type="PATRIC" id="fig|1173020.3.peg.5850"/>